<dbReference type="AlphaFoldDB" id="A0A8H4KWB1"/>
<organism evidence="2 3">
    <name type="scientific">Fusarium albosuccineum</name>
    <dbReference type="NCBI Taxonomy" id="1237068"/>
    <lineage>
        <taxon>Eukaryota</taxon>
        <taxon>Fungi</taxon>
        <taxon>Dikarya</taxon>
        <taxon>Ascomycota</taxon>
        <taxon>Pezizomycotina</taxon>
        <taxon>Sordariomycetes</taxon>
        <taxon>Hypocreomycetidae</taxon>
        <taxon>Hypocreales</taxon>
        <taxon>Nectriaceae</taxon>
        <taxon>Fusarium</taxon>
        <taxon>Fusarium decemcellulare species complex</taxon>
    </lineage>
</organism>
<reference evidence="2 3" key="1">
    <citation type="submission" date="2020-01" db="EMBL/GenBank/DDBJ databases">
        <title>Identification and distribution of gene clusters putatively required for synthesis of sphingolipid metabolism inhibitors in phylogenetically diverse species of the filamentous fungus Fusarium.</title>
        <authorList>
            <person name="Kim H.-S."/>
            <person name="Busman M."/>
            <person name="Brown D.W."/>
            <person name="Divon H."/>
            <person name="Uhlig S."/>
            <person name="Proctor R.H."/>
        </authorList>
    </citation>
    <scope>NUCLEOTIDE SEQUENCE [LARGE SCALE GENOMIC DNA]</scope>
    <source>
        <strain evidence="2 3">NRRL 20459</strain>
    </source>
</reference>
<sequence>MDFARGNEQQPEQVAGRQGEMDHVAGLHSAGAQLCLPALDVHHRLNLMPTKLRDPGTITSPAAYHQAYNRKQAA</sequence>
<proteinExistence type="predicted"/>
<accession>A0A8H4KWB1</accession>
<evidence type="ECO:0000313" key="3">
    <source>
        <dbReference type="Proteomes" id="UP000554235"/>
    </source>
</evidence>
<protein>
    <submittedName>
        <fullName evidence="2">Uncharacterized protein</fullName>
    </submittedName>
</protein>
<gene>
    <name evidence="2" type="ORF">FALBO_15392</name>
</gene>
<dbReference type="EMBL" id="JAADYS010002663">
    <property type="protein sequence ID" value="KAF4456508.1"/>
    <property type="molecule type" value="Genomic_DNA"/>
</dbReference>
<evidence type="ECO:0000313" key="2">
    <source>
        <dbReference type="EMBL" id="KAF4456508.1"/>
    </source>
</evidence>
<evidence type="ECO:0000256" key="1">
    <source>
        <dbReference type="SAM" id="MobiDB-lite"/>
    </source>
</evidence>
<feature type="region of interest" description="Disordered" evidence="1">
    <location>
        <begin position="1"/>
        <end position="23"/>
    </location>
</feature>
<dbReference type="Proteomes" id="UP000554235">
    <property type="component" value="Unassembled WGS sequence"/>
</dbReference>
<feature type="region of interest" description="Disordered" evidence="1">
    <location>
        <begin position="51"/>
        <end position="74"/>
    </location>
</feature>
<comment type="caution">
    <text evidence="2">The sequence shown here is derived from an EMBL/GenBank/DDBJ whole genome shotgun (WGS) entry which is preliminary data.</text>
</comment>
<keyword evidence="3" id="KW-1185">Reference proteome</keyword>
<name>A0A8H4KWB1_9HYPO</name>